<dbReference type="HOGENOM" id="CLU_2869265_0_0_1"/>
<dbReference type="AlphaFoldDB" id="A0A022W5U8"/>
<accession>A0A022W5U8</accession>
<sequence length="64" mass="7455">MYELQLHLRCKVVVILSTRYGPQLTHYLKTLGDGDRVSSTEELAIWYKSKSKKYQPQHLEGLFG</sequence>
<reference evidence="1" key="1">
    <citation type="submission" date="2014-02" db="EMBL/GenBank/DDBJ databases">
        <title>The Genome Sequence of Trichophyton rubrum (morphotype fischeri) CBS 288.86.</title>
        <authorList>
            <consortium name="The Broad Institute Genomics Platform"/>
            <person name="Cuomo C.A."/>
            <person name="White T.C."/>
            <person name="Graser Y."/>
            <person name="Martinez-Rossi N."/>
            <person name="Heitman J."/>
            <person name="Young S.K."/>
            <person name="Zeng Q."/>
            <person name="Gargeya S."/>
            <person name="Abouelleil A."/>
            <person name="Alvarado L."/>
            <person name="Chapman S.B."/>
            <person name="Gainer-Dewar J."/>
            <person name="Goldberg J."/>
            <person name="Griggs A."/>
            <person name="Gujja S."/>
            <person name="Hansen M."/>
            <person name="Howarth C."/>
            <person name="Imamovic A."/>
            <person name="Larimer J."/>
            <person name="Martinez D."/>
            <person name="Murphy C."/>
            <person name="Pearson M.D."/>
            <person name="Persinoti G."/>
            <person name="Poon T."/>
            <person name="Priest M."/>
            <person name="Roberts A.D."/>
            <person name="Saif S."/>
            <person name="Shea T.D."/>
            <person name="Sykes S.N."/>
            <person name="Wortman J."/>
            <person name="Nusbaum C."/>
            <person name="Birren B."/>
        </authorList>
    </citation>
    <scope>NUCLEOTIDE SEQUENCE [LARGE SCALE GENOMIC DNA]</scope>
    <source>
        <strain evidence="1">CBS 288.86</strain>
    </source>
</reference>
<gene>
    <name evidence="1" type="ORF">H103_03562</name>
</gene>
<name>A0A022W5U8_TRIRU</name>
<dbReference type="EMBL" id="KK207816">
    <property type="protein sequence ID" value="EZF53468.1"/>
    <property type="molecule type" value="Genomic_DNA"/>
</dbReference>
<protein>
    <submittedName>
        <fullName evidence="1">Uncharacterized protein</fullName>
    </submittedName>
</protein>
<organism evidence="1">
    <name type="scientific">Trichophyton rubrum CBS 288.86</name>
    <dbReference type="NCBI Taxonomy" id="1215330"/>
    <lineage>
        <taxon>Eukaryota</taxon>
        <taxon>Fungi</taxon>
        <taxon>Dikarya</taxon>
        <taxon>Ascomycota</taxon>
        <taxon>Pezizomycotina</taxon>
        <taxon>Eurotiomycetes</taxon>
        <taxon>Eurotiomycetidae</taxon>
        <taxon>Onygenales</taxon>
        <taxon>Arthrodermataceae</taxon>
        <taxon>Trichophyton</taxon>
    </lineage>
</organism>
<dbReference type="Proteomes" id="UP000023758">
    <property type="component" value="Unassembled WGS sequence"/>
</dbReference>
<evidence type="ECO:0000313" key="1">
    <source>
        <dbReference type="EMBL" id="EZF53468.1"/>
    </source>
</evidence>
<proteinExistence type="predicted"/>